<protein>
    <submittedName>
        <fullName evidence="1">Uncharacterized protein</fullName>
    </submittedName>
</protein>
<organism evidence="1 2">
    <name type="scientific">Cirrhinus mrigala</name>
    <name type="common">Mrigala</name>
    <dbReference type="NCBI Taxonomy" id="683832"/>
    <lineage>
        <taxon>Eukaryota</taxon>
        <taxon>Metazoa</taxon>
        <taxon>Chordata</taxon>
        <taxon>Craniata</taxon>
        <taxon>Vertebrata</taxon>
        <taxon>Euteleostomi</taxon>
        <taxon>Actinopterygii</taxon>
        <taxon>Neopterygii</taxon>
        <taxon>Teleostei</taxon>
        <taxon>Ostariophysi</taxon>
        <taxon>Cypriniformes</taxon>
        <taxon>Cyprinidae</taxon>
        <taxon>Labeoninae</taxon>
        <taxon>Labeonini</taxon>
        <taxon>Cirrhinus</taxon>
    </lineage>
</organism>
<dbReference type="EMBL" id="JAMKFB020000679">
    <property type="protein sequence ID" value="KAL0148773.1"/>
    <property type="molecule type" value="Genomic_DNA"/>
</dbReference>
<keyword evidence="2" id="KW-1185">Reference proteome</keyword>
<dbReference type="AlphaFoldDB" id="A0ABD0MKQ4"/>
<comment type="caution">
    <text evidence="1">The sequence shown here is derived from an EMBL/GenBank/DDBJ whole genome shotgun (WGS) entry which is preliminary data.</text>
</comment>
<name>A0ABD0MKQ4_CIRMR</name>
<feature type="non-terminal residue" evidence="1">
    <location>
        <position position="1"/>
    </location>
</feature>
<evidence type="ECO:0000313" key="1">
    <source>
        <dbReference type="EMBL" id="KAL0148773.1"/>
    </source>
</evidence>
<reference evidence="1 2" key="1">
    <citation type="submission" date="2024-05" db="EMBL/GenBank/DDBJ databases">
        <title>Genome sequencing and assembly of Indian major carp, Cirrhinus mrigala (Hamilton, 1822).</title>
        <authorList>
            <person name="Mohindra V."/>
            <person name="Chowdhury L.M."/>
            <person name="Lal K."/>
            <person name="Jena J.K."/>
        </authorList>
    </citation>
    <scope>NUCLEOTIDE SEQUENCE [LARGE SCALE GENOMIC DNA]</scope>
    <source>
        <strain evidence="1">CM1030</strain>
        <tissue evidence="1">Blood</tissue>
    </source>
</reference>
<gene>
    <name evidence="1" type="ORF">M9458_055951</name>
</gene>
<proteinExistence type="predicted"/>
<evidence type="ECO:0000313" key="2">
    <source>
        <dbReference type="Proteomes" id="UP001529510"/>
    </source>
</evidence>
<dbReference type="Proteomes" id="UP001529510">
    <property type="component" value="Unassembled WGS sequence"/>
</dbReference>
<sequence length="83" mass="9266">KDRVPPDTSTYTPTLLLDTEPADTSVDLLLIQDNSVQSDSQHSEPEDDHQICLDDQDMTVPQTHVQFESFVCCVCIQCEITGI</sequence>
<accession>A0ABD0MKQ4</accession>